<protein>
    <submittedName>
        <fullName evidence="2">Uncharacterized protein</fullName>
    </submittedName>
</protein>
<dbReference type="BioCyc" id="SENT913075:G120P-1495-MONOMER"/>
<name>G5NC38_SALET</name>
<evidence type="ECO:0000256" key="1">
    <source>
        <dbReference type="SAM" id="MobiDB-lite"/>
    </source>
</evidence>
<accession>G5NC38</accession>
<evidence type="ECO:0000313" key="2">
    <source>
        <dbReference type="EMBL" id="EHC58823.1"/>
    </source>
</evidence>
<feature type="region of interest" description="Disordered" evidence="1">
    <location>
        <begin position="25"/>
        <end position="55"/>
    </location>
</feature>
<proteinExistence type="predicted"/>
<evidence type="ECO:0000313" key="3">
    <source>
        <dbReference type="Proteomes" id="UP000003532"/>
    </source>
</evidence>
<reference evidence="2 3" key="1">
    <citation type="journal article" date="2011" name="BMC Genomics">
        <title>Genome sequencing reveals diversification of virulence factor content and possible host adaptation in distinct subpopulations of Salmonella enterica.</title>
        <authorList>
            <person name="den Bakker H.C."/>
            <person name="Moreno Switt A.I."/>
            <person name="Govoni G."/>
            <person name="Cummings C.A."/>
            <person name="Ranieri M.L."/>
            <person name="Degoricija L."/>
            <person name="Hoelzer K."/>
            <person name="Rodriguez-Rivera L.D."/>
            <person name="Brown S."/>
            <person name="Bolchacova E."/>
            <person name="Furtado M.R."/>
            <person name="Wiedmann M."/>
        </authorList>
    </citation>
    <scope>NUCLEOTIDE SEQUENCE [LARGE SCALE GENOMIC DNA]</scope>
    <source>
        <strain evidence="2 3">R8-3668</strain>
    </source>
</reference>
<dbReference type="EMBL" id="AFCO01000709">
    <property type="protein sequence ID" value="EHC58823.1"/>
    <property type="molecule type" value="Genomic_DNA"/>
</dbReference>
<sequence length="55" mass="6182">MIEPLFCEQTDILLRQNLSARAWKTGYTDKKSTPGRGYTDKKSTPGHAGTWILAQ</sequence>
<dbReference type="AlphaFoldDB" id="G5NC38"/>
<gene>
    <name evidence="2" type="ORF">LTSEINV_2118</name>
</gene>
<organism evidence="2 3">
    <name type="scientific">Salmonella enterica subsp. enterica serovar Inverness str. R8-3668</name>
    <dbReference type="NCBI Taxonomy" id="913075"/>
    <lineage>
        <taxon>Bacteria</taxon>
        <taxon>Pseudomonadati</taxon>
        <taxon>Pseudomonadota</taxon>
        <taxon>Gammaproteobacteria</taxon>
        <taxon>Enterobacterales</taxon>
        <taxon>Enterobacteriaceae</taxon>
        <taxon>Salmonella</taxon>
    </lineage>
</organism>
<dbReference type="Proteomes" id="UP000003532">
    <property type="component" value="Unassembled WGS sequence"/>
</dbReference>
<dbReference type="PATRIC" id="fig|913075.3.peg.1613"/>
<comment type="caution">
    <text evidence="2">The sequence shown here is derived from an EMBL/GenBank/DDBJ whole genome shotgun (WGS) entry which is preliminary data.</text>
</comment>
<feature type="compositionally biased region" description="Basic and acidic residues" evidence="1">
    <location>
        <begin position="27"/>
        <end position="43"/>
    </location>
</feature>